<evidence type="ECO:0000256" key="5">
    <source>
        <dbReference type="ARBA" id="ARBA00023002"/>
    </source>
</evidence>
<dbReference type="SUPFAM" id="SSF55124">
    <property type="entry name" value="Nitrite/Sulfite reductase N-terminal domain-like"/>
    <property type="match status" value="2"/>
</dbReference>
<dbReference type="Proteomes" id="UP000318509">
    <property type="component" value="Unassembled WGS sequence"/>
</dbReference>
<dbReference type="PRINTS" id="PR00397">
    <property type="entry name" value="SIROHAEM"/>
</dbReference>
<evidence type="ECO:0000256" key="3">
    <source>
        <dbReference type="ARBA" id="ARBA00022617"/>
    </source>
</evidence>
<evidence type="ECO:0000259" key="9">
    <source>
        <dbReference type="Pfam" id="PF03460"/>
    </source>
</evidence>
<evidence type="ECO:0000256" key="7">
    <source>
        <dbReference type="ARBA" id="ARBA00023014"/>
    </source>
</evidence>
<dbReference type="EMBL" id="VBAK01000106">
    <property type="protein sequence ID" value="TMI90881.1"/>
    <property type="molecule type" value="Genomic_DNA"/>
</dbReference>
<dbReference type="Pfam" id="PF03460">
    <property type="entry name" value="NIR_SIR_ferr"/>
    <property type="match status" value="2"/>
</dbReference>
<keyword evidence="3" id="KW-0349">Heme</keyword>
<dbReference type="GO" id="GO:0046872">
    <property type="term" value="F:metal ion binding"/>
    <property type="evidence" value="ECO:0007669"/>
    <property type="project" value="UniProtKB-KW"/>
</dbReference>
<evidence type="ECO:0000256" key="2">
    <source>
        <dbReference type="ARBA" id="ARBA00022485"/>
    </source>
</evidence>
<evidence type="ECO:0000256" key="1">
    <source>
        <dbReference type="ARBA" id="ARBA00010429"/>
    </source>
</evidence>
<evidence type="ECO:0000313" key="10">
    <source>
        <dbReference type="EMBL" id="TMI90881.1"/>
    </source>
</evidence>
<dbReference type="PANTHER" id="PTHR32439:SF0">
    <property type="entry name" value="FERREDOXIN--NITRITE REDUCTASE, CHLOROPLASTIC"/>
    <property type="match status" value="1"/>
</dbReference>
<keyword evidence="7" id="KW-0411">Iron-sulfur</keyword>
<dbReference type="InterPro" id="IPR006066">
    <property type="entry name" value="NO2/SO3_Rdtase_FeS/sirohaem_BS"/>
</dbReference>
<evidence type="ECO:0000313" key="11">
    <source>
        <dbReference type="Proteomes" id="UP000318509"/>
    </source>
</evidence>
<keyword evidence="5" id="KW-0560">Oxidoreductase</keyword>
<dbReference type="InterPro" id="IPR045854">
    <property type="entry name" value="NO2/SO3_Rdtase_4Fe4S_sf"/>
</dbReference>
<organism evidence="10 11">
    <name type="scientific">Candidatus Segetimicrobium genomatis</name>
    <dbReference type="NCBI Taxonomy" id="2569760"/>
    <lineage>
        <taxon>Bacteria</taxon>
        <taxon>Bacillati</taxon>
        <taxon>Candidatus Sysuimicrobiota</taxon>
        <taxon>Candidatus Sysuimicrobiia</taxon>
        <taxon>Candidatus Sysuimicrobiales</taxon>
        <taxon>Candidatus Segetimicrobiaceae</taxon>
        <taxon>Candidatus Segetimicrobium</taxon>
    </lineage>
</organism>
<dbReference type="InterPro" id="IPR036136">
    <property type="entry name" value="Nit/Sulf_reduc_fer-like_dom_sf"/>
</dbReference>
<keyword evidence="6" id="KW-0408">Iron</keyword>
<reference evidence="10 11" key="1">
    <citation type="journal article" date="2019" name="Nat. Microbiol.">
        <title>Mediterranean grassland soil C-N compound turnover is dependent on rainfall and depth, and is mediated by genomically divergent microorganisms.</title>
        <authorList>
            <person name="Diamond S."/>
            <person name="Andeer P.F."/>
            <person name="Li Z."/>
            <person name="Crits-Christoph A."/>
            <person name="Burstein D."/>
            <person name="Anantharaman K."/>
            <person name="Lane K.R."/>
            <person name="Thomas B.C."/>
            <person name="Pan C."/>
            <person name="Northen T.R."/>
            <person name="Banfield J.F."/>
        </authorList>
    </citation>
    <scope>NUCLEOTIDE SEQUENCE [LARGE SCALE GENOMIC DNA]</scope>
    <source>
        <strain evidence="10">NP_3</strain>
    </source>
</reference>
<evidence type="ECO:0000259" key="8">
    <source>
        <dbReference type="Pfam" id="PF01077"/>
    </source>
</evidence>
<gene>
    <name evidence="10" type="ORF">E6H00_05480</name>
</gene>
<dbReference type="SUPFAM" id="SSF56014">
    <property type="entry name" value="Nitrite and sulphite reductase 4Fe-4S domain-like"/>
    <property type="match status" value="2"/>
</dbReference>
<keyword evidence="4" id="KW-0479">Metal-binding</keyword>
<dbReference type="PROSITE" id="PS00365">
    <property type="entry name" value="NIR_SIR"/>
    <property type="match status" value="1"/>
</dbReference>
<dbReference type="GO" id="GO:0020037">
    <property type="term" value="F:heme binding"/>
    <property type="evidence" value="ECO:0007669"/>
    <property type="project" value="InterPro"/>
</dbReference>
<dbReference type="Gene3D" id="3.30.413.10">
    <property type="entry name" value="Sulfite Reductase Hemoprotein, domain 1"/>
    <property type="match status" value="2"/>
</dbReference>
<sequence length="580" mass="63781">MLQRATSRPQGHLHWRSGAAAGEVWRLRRDVMDAPVKETTAQKAERLKLERNPWAILPDIVRYARHGFDSIAPDDLNLRFRWWGLYTQGDGRGALGGAAPFFMARIRIPNGFLFAHQVRTIADLAERYARGVADVTVRQNVQLHWLRIEDVPDVLYTLWRAGLTTIGACGDVTRNLVGCPLAGVDREEICDASPILLQANRMLAGNPEFSNLPRKYKIGITGCRRWCSSPEINDIGLTGIAHPATGEIGFSARVGGGLSTHPHFGVRLPAFVRWSQALAVVRGITEIFRDSGVLREHRDRARLKYLFVGHGWTAETFLEELTRRIGFALDPDVPETPPPDVYRDHVGIHAQKQDGLCSAGFAILRGRMTVQDIRTVADLADRYGDGSVRLTTMQNVVILNIAAARTPALAQEAAGAGLRLEGSPFWRGTIACTGSEFCKLAVAETKGFARWLVEALEERVPDFDTNLKIHIAGCPNDCGQHWIADVGLQGAKAKVNGQMVDAYDVFLGGGLGAEPQFARRVSVRLAAADVPDTLARLLRIYLDGRRIGESFHAFCRRHTDAELKAHLQPARVGAEAPGAA</sequence>
<dbReference type="InterPro" id="IPR005117">
    <property type="entry name" value="NiRdtase/SiRdtase_haem-b_fer"/>
</dbReference>
<name>A0A537K541_9BACT</name>
<dbReference type="AlphaFoldDB" id="A0A537K541"/>
<feature type="domain" description="Nitrite/Sulfite reductase ferredoxin-like" evidence="9">
    <location>
        <begin position="349"/>
        <end position="414"/>
    </location>
</feature>
<keyword evidence="2" id="KW-0004">4Fe-4S</keyword>
<comment type="similarity">
    <text evidence="1">Belongs to the nitrite and sulfite reductase 4Fe-4S domain family.</text>
</comment>
<dbReference type="GO" id="GO:0016491">
    <property type="term" value="F:oxidoreductase activity"/>
    <property type="evidence" value="ECO:0007669"/>
    <property type="project" value="UniProtKB-KW"/>
</dbReference>
<dbReference type="Gene3D" id="3.90.480.20">
    <property type="match status" value="1"/>
</dbReference>
<feature type="domain" description="Nitrite/sulphite reductase 4Fe-4S" evidence="8">
    <location>
        <begin position="427"/>
        <end position="544"/>
    </location>
</feature>
<dbReference type="InterPro" id="IPR051329">
    <property type="entry name" value="NIR_SIR_4Fe-4S"/>
</dbReference>
<feature type="domain" description="Nitrite/sulphite reductase 4Fe-4S" evidence="8">
    <location>
        <begin position="170"/>
        <end position="326"/>
    </location>
</feature>
<dbReference type="PANTHER" id="PTHR32439">
    <property type="entry name" value="FERREDOXIN--NITRITE REDUCTASE, CHLOROPLASTIC"/>
    <property type="match status" value="1"/>
</dbReference>
<dbReference type="Pfam" id="PF01077">
    <property type="entry name" value="NIR_SIR"/>
    <property type="match status" value="2"/>
</dbReference>
<dbReference type="InterPro" id="IPR006067">
    <property type="entry name" value="NO2/SO3_Rdtase_4Fe4S_dom"/>
</dbReference>
<protein>
    <submittedName>
        <fullName evidence="10">Nitrite reductase</fullName>
    </submittedName>
</protein>
<evidence type="ECO:0000256" key="6">
    <source>
        <dbReference type="ARBA" id="ARBA00023004"/>
    </source>
</evidence>
<proteinExistence type="inferred from homology"/>
<comment type="caution">
    <text evidence="10">The sequence shown here is derived from an EMBL/GenBank/DDBJ whole genome shotgun (WGS) entry which is preliminary data.</text>
</comment>
<feature type="domain" description="Nitrite/Sulfite reductase ferredoxin-like" evidence="9">
    <location>
        <begin position="101"/>
        <end position="155"/>
    </location>
</feature>
<accession>A0A537K541</accession>
<dbReference type="GO" id="GO:0051539">
    <property type="term" value="F:4 iron, 4 sulfur cluster binding"/>
    <property type="evidence" value="ECO:0007669"/>
    <property type="project" value="UniProtKB-KW"/>
</dbReference>
<evidence type="ECO:0000256" key="4">
    <source>
        <dbReference type="ARBA" id="ARBA00022723"/>
    </source>
</evidence>